<gene>
    <name evidence="2" type="ORF">ORJ04_05070</name>
</gene>
<keyword evidence="1" id="KW-0732">Signal</keyword>
<evidence type="ECO:0000313" key="3">
    <source>
        <dbReference type="Proteomes" id="UP001231109"/>
    </source>
</evidence>
<dbReference type="RefSeq" id="WP_305974284.1">
    <property type="nucleotide sequence ID" value="NZ_JAPJDY010000004.1"/>
</dbReference>
<feature type="signal peptide" evidence="1">
    <location>
        <begin position="1"/>
        <end position="19"/>
    </location>
</feature>
<reference evidence="2 3" key="1">
    <citation type="submission" date="2022-11" db="EMBL/GenBank/DDBJ databases">
        <title>Viruses from the air-sea interface of a natural surface slick.</title>
        <authorList>
            <person name="Rahlff J."/>
            <person name="Holmfeldt K."/>
        </authorList>
    </citation>
    <scope>NUCLEOTIDE SEQUENCE [LARGE SCALE GENOMIC DNA]</scope>
    <source>
        <strain evidence="2 3">SMS4</strain>
    </source>
</reference>
<sequence>MKTLSVCSLCTLFSVAVLADPTRPVAGWQSDTELSEAQVHAALPQLQLIKSTINGYVALIDGVLVHKGGYYKQQRVLDIQDTQVTLELNGVQQVLPLLNTAIKQYEE</sequence>
<accession>A0ABT9HW17</accession>
<keyword evidence="3" id="KW-1185">Reference proteome</keyword>
<name>A0ABT9HW17_9GAMM</name>
<organism evidence="2 3">
    <name type="scientific">Rheinheimera baltica</name>
    <dbReference type="NCBI Taxonomy" id="67576"/>
    <lineage>
        <taxon>Bacteria</taxon>
        <taxon>Pseudomonadati</taxon>
        <taxon>Pseudomonadota</taxon>
        <taxon>Gammaproteobacteria</taxon>
        <taxon>Chromatiales</taxon>
        <taxon>Chromatiaceae</taxon>
        <taxon>Rheinheimera</taxon>
    </lineage>
</organism>
<dbReference type="EMBL" id="JAPJDZ010000008">
    <property type="protein sequence ID" value="MDP5135322.1"/>
    <property type="molecule type" value="Genomic_DNA"/>
</dbReference>
<feature type="chain" id="PRO_5047374637" description="MSHA biogenesis protein MshK" evidence="1">
    <location>
        <begin position="20"/>
        <end position="107"/>
    </location>
</feature>
<evidence type="ECO:0008006" key="4">
    <source>
        <dbReference type="Google" id="ProtNLM"/>
    </source>
</evidence>
<evidence type="ECO:0000313" key="2">
    <source>
        <dbReference type="EMBL" id="MDP5135322.1"/>
    </source>
</evidence>
<protein>
    <recommendedName>
        <fullName evidence="4">MSHA biogenesis protein MshK</fullName>
    </recommendedName>
</protein>
<evidence type="ECO:0000256" key="1">
    <source>
        <dbReference type="SAM" id="SignalP"/>
    </source>
</evidence>
<dbReference type="Proteomes" id="UP001231109">
    <property type="component" value="Unassembled WGS sequence"/>
</dbReference>
<comment type="caution">
    <text evidence="2">The sequence shown here is derived from an EMBL/GenBank/DDBJ whole genome shotgun (WGS) entry which is preliminary data.</text>
</comment>
<proteinExistence type="predicted"/>